<organism evidence="4 5">
    <name type="scientific">Necator americanus</name>
    <name type="common">Human hookworm</name>
    <dbReference type="NCBI Taxonomy" id="51031"/>
    <lineage>
        <taxon>Eukaryota</taxon>
        <taxon>Metazoa</taxon>
        <taxon>Ecdysozoa</taxon>
        <taxon>Nematoda</taxon>
        <taxon>Chromadorea</taxon>
        <taxon>Rhabditida</taxon>
        <taxon>Rhabditina</taxon>
        <taxon>Rhabditomorpha</taxon>
        <taxon>Strongyloidea</taxon>
        <taxon>Ancylostomatidae</taxon>
        <taxon>Bunostominae</taxon>
        <taxon>Necator</taxon>
    </lineage>
</organism>
<keyword evidence="4" id="KW-0808">Transferase</keyword>
<accession>W2SHK1</accession>
<evidence type="ECO:0000256" key="2">
    <source>
        <dbReference type="ARBA" id="ARBA00022840"/>
    </source>
</evidence>
<dbReference type="STRING" id="51031.W2SHK1"/>
<dbReference type="OMA" id="WHTVIEG"/>
<keyword evidence="5" id="KW-1185">Reference proteome</keyword>
<evidence type="ECO:0000313" key="5">
    <source>
        <dbReference type="Proteomes" id="UP000053676"/>
    </source>
</evidence>
<dbReference type="InterPro" id="IPR000719">
    <property type="entry name" value="Prot_kinase_dom"/>
</dbReference>
<dbReference type="KEGG" id="nai:NECAME_15532"/>
<dbReference type="AlphaFoldDB" id="W2SHK1"/>
<dbReference type="OrthoDB" id="3256376at2759"/>
<dbReference type="Gene3D" id="1.10.510.10">
    <property type="entry name" value="Transferase(Phosphotransferase) domain 1"/>
    <property type="match status" value="1"/>
</dbReference>
<protein>
    <submittedName>
        <fullName evidence="4">Protein tyrosine kinase</fullName>
    </submittedName>
</protein>
<dbReference type="InterPro" id="IPR020635">
    <property type="entry name" value="Tyr_kinase_cat_dom"/>
</dbReference>
<dbReference type="GO" id="GO:0004713">
    <property type="term" value="F:protein tyrosine kinase activity"/>
    <property type="evidence" value="ECO:0007669"/>
    <property type="project" value="InterPro"/>
</dbReference>
<name>W2SHK1_NECAM</name>
<keyword evidence="1" id="KW-0547">Nucleotide-binding</keyword>
<dbReference type="InterPro" id="IPR008266">
    <property type="entry name" value="Tyr_kinase_AS"/>
</dbReference>
<sequence>IPTIFHGILTILGGALNTFLKENAGKVEVKDKLDMCLGAALGVEYLHLNQCMHRDLAARNCLITKDKVVRSEFLHLLNVKISDFGLSRLGLHYRLKTAMKLPIKWLAPETITTFTFSLKTDVFSYGVMVYEIFADGAEPWDGQTNAEVKKAVCWHTVIEGKCLTFPKCTPEKVKNFFVENVFTKNPAQRATMTEVKDYS</sequence>
<dbReference type="EMBL" id="KI669171">
    <property type="protein sequence ID" value="ETN69085.1"/>
    <property type="molecule type" value="Genomic_DNA"/>
</dbReference>
<evidence type="ECO:0000256" key="1">
    <source>
        <dbReference type="ARBA" id="ARBA00022741"/>
    </source>
</evidence>
<dbReference type="Pfam" id="PF07714">
    <property type="entry name" value="PK_Tyr_Ser-Thr"/>
    <property type="match status" value="1"/>
</dbReference>
<dbReference type="SMART" id="SM00219">
    <property type="entry name" value="TyrKc"/>
    <property type="match status" value="1"/>
</dbReference>
<dbReference type="PANTHER" id="PTHR24418">
    <property type="entry name" value="TYROSINE-PROTEIN KINASE"/>
    <property type="match status" value="1"/>
</dbReference>
<proteinExistence type="predicted"/>
<dbReference type="GO" id="GO:0005524">
    <property type="term" value="F:ATP binding"/>
    <property type="evidence" value="ECO:0007669"/>
    <property type="project" value="UniProtKB-KW"/>
</dbReference>
<keyword evidence="4" id="KW-0418">Kinase</keyword>
<dbReference type="InterPro" id="IPR050198">
    <property type="entry name" value="Non-receptor_tyrosine_kinases"/>
</dbReference>
<reference evidence="5" key="1">
    <citation type="journal article" date="2014" name="Nat. Genet.">
        <title>Genome of the human hookworm Necator americanus.</title>
        <authorList>
            <person name="Tang Y.T."/>
            <person name="Gao X."/>
            <person name="Rosa B.A."/>
            <person name="Abubucker S."/>
            <person name="Hallsworth-Pepin K."/>
            <person name="Martin J."/>
            <person name="Tyagi R."/>
            <person name="Heizer E."/>
            <person name="Zhang X."/>
            <person name="Bhonagiri-Palsikar V."/>
            <person name="Minx P."/>
            <person name="Warren W.C."/>
            <person name="Wang Q."/>
            <person name="Zhan B."/>
            <person name="Hotez P.J."/>
            <person name="Sternberg P.W."/>
            <person name="Dougall A."/>
            <person name="Gaze S.T."/>
            <person name="Mulvenna J."/>
            <person name="Sotillo J."/>
            <person name="Ranganathan S."/>
            <person name="Rabelo E.M."/>
            <person name="Wilson R.K."/>
            <person name="Felgner P.L."/>
            <person name="Bethony J."/>
            <person name="Hawdon J.M."/>
            <person name="Gasser R.B."/>
            <person name="Loukas A."/>
            <person name="Mitreva M."/>
        </authorList>
    </citation>
    <scope>NUCLEOTIDE SEQUENCE [LARGE SCALE GENOMIC DNA]</scope>
</reference>
<dbReference type="InterPro" id="IPR011009">
    <property type="entry name" value="Kinase-like_dom_sf"/>
</dbReference>
<dbReference type="PROSITE" id="PS00109">
    <property type="entry name" value="PROTEIN_KINASE_TYR"/>
    <property type="match status" value="1"/>
</dbReference>
<dbReference type="PRINTS" id="PR00109">
    <property type="entry name" value="TYRKINASE"/>
</dbReference>
<dbReference type="Proteomes" id="UP000053676">
    <property type="component" value="Unassembled WGS sequence"/>
</dbReference>
<gene>
    <name evidence="4" type="ORF">NECAME_15532</name>
</gene>
<dbReference type="PROSITE" id="PS50011">
    <property type="entry name" value="PROTEIN_KINASE_DOM"/>
    <property type="match status" value="1"/>
</dbReference>
<evidence type="ECO:0000313" key="4">
    <source>
        <dbReference type="EMBL" id="ETN69085.1"/>
    </source>
</evidence>
<feature type="non-terminal residue" evidence="4">
    <location>
        <position position="1"/>
    </location>
</feature>
<dbReference type="SUPFAM" id="SSF56112">
    <property type="entry name" value="Protein kinase-like (PK-like)"/>
    <property type="match status" value="1"/>
</dbReference>
<dbReference type="InterPro" id="IPR001245">
    <property type="entry name" value="Ser-Thr/Tyr_kinase_cat_dom"/>
</dbReference>
<feature type="domain" description="Protein kinase" evidence="3">
    <location>
        <begin position="1"/>
        <end position="199"/>
    </location>
</feature>
<evidence type="ECO:0000259" key="3">
    <source>
        <dbReference type="PROSITE" id="PS50011"/>
    </source>
</evidence>
<keyword evidence="2" id="KW-0067">ATP-binding</keyword>